<protein>
    <submittedName>
        <fullName evidence="2">Uncharacterized protein LOC142163045</fullName>
    </submittedName>
</protein>
<keyword evidence="1" id="KW-1185">Reference proteome</keyword>
<sequence length="241" mass="27836">MGDHNTRMQELRKEVDNLKGSMDTVVSSISDLRQMMDAKVAQAMEEIKNIILGNLTMGGDAQSTREEVVADRVPAVVQNRNDEYQLPTRSYQVEFPKFNGEGLKDWLYQCEQFFDVDGTPESSKVKLASCKVESRALQWHQYFMKHHVTREWPRWRKYVRCLYAIFGSELFDDPMGDLKDLRQVSSVQDYVDLFDELLTRVKLSEDYVVSCFIRGLKPEIGLPIKMLSPRTLAKAISLARI</sequence>
<dbReference type="RefSeq" id="XP_075076397.1">
    <property type="nucleotide sequence ID" value="XM_075220296.1"/>
</dbReference>
<reference evidence="2" key="2">
    <citation type="submission" date="2025-08" db="UniProtKB">
        <authorList>
            <consortium name="RefSeq"/>
        </authorList>
    </citation>
    <scope>IDENTIFICATION</scope>
    <source>
        <tissue evidence="2">Leaf</tissue>
    </source>
</reference>
<evidence type="ECO:0000313" key="1">
    <source>
        <dbReference type="Proteomes" id="UP000790787"/>
    </source>
</evidence>
<organism evidence="1 2">
    <name type="scientific">Nicotiana tabacum</name>
    <name type="common">Common tobacco</name>
    <dbReference type="NCBI Taxonomy" id="4097"/>
    <lineage>
        <taxon>Eukaryota</taxon>
        <taxon>Viridiplantae</taxon>
        <taxon>Streptophyta</taxon>
        <taxon>Embryophyta</taxon>
        <taxon>Tracheophyta</taxon>
        <taxon>Spermatophyta</taxon>
        <taxon>Magnoliopsida</taxon>
        <taxon>eudicotyledons</taxon>
        <taxon>Gunneridae</taxon>
        <taxon>Pentapetalae</taxon>
        <taxon>asterids</taxon>
        <taxon>lamiids</taxon>
        <taxon>Solanales</taxon>
        <taxon>Solanaceae</taxon>
        <taxon>Nicotianoideae</taxon>
        <taxon>Nicotianeae</taxon>
        <taxon>Nicotiana</taxon>
    </lineage>
</organism>
<dbReference type="Proteomes" id="UP000790787">
    <property type="component" value="Chromosome 8"/>
</dbReference>
<proteinExistence type="predicted"/>
<evidence type="ECO:0000313" key="2">
    <source>
        <dbReference type="RefSeq" id="XP_075076397.1"/>
    </source>
</evidence>
<name>A0AC58RUJ2_TOBAC</name>
<gene>
    <name evidence="2" type="primary">LOC142163045</name>
</gene>
<accession>A0AC58RUJ2</accession>
<reference evidence="1" key="1">
    <citation type="journal article" date="2014" name="Nat. Commun.">
        <title>The tobacco genome sequence and its comparison with those of tomato and potato.</title>
        <authorList>
            <person name="Sierro N."/>
            <person name="Battey J.N."/>
            <person name="Ouadi S."/>
            <person name="Bakaher N."/>
            <person name="Bovet L."/>
            <person name="Willig A."/>
            <person name="Goepfert S."/>
            <person name="Peitsch M.C."/>
            <person name="Ivanov N.V."/>
        </authorList>
    </citation>
    <scope>NUCLEOTIDE SEQUENCE [LARGE SCALE GENOMIC DNA]</scope>
</reference>